<dbReference type="GO" id="GO:0004386">
    <property type="term" value="F:helicase activity"/>
    <property type="evidence" value="ECO:0007669"/>
    <property type="project" value="UniProtKB-KW"/>
</dbReference>
<reference evidence="5 6" key="1">
    <citation type="submission" date="2018-04" db="EMBL/GenBank/DDBJ databases">
        <title>Pelagivirga bohaiensis gen. nov., sp. nov., a bacterium isolated from the Bohai Sea.</title>
        <authorList>
            <person name="Ji X."/>
        </authorList>
    </citation>
    <scope>NUCLEOTIDE SEQUENCE [LARGE SCALE GENOMIC DNA]</scope>
    <source>
        <strain evidence="5 6">BH-SD19</strain>
    </source>
</reference>
<name>A0A2T7GAW0_9RHOB</name>
<evidence type="ECO:0000256" key="1">
    <source>
        <dbReference type="ARBA" id="ARBA00022741"/>
    </source>
</evidence>
<dbReference type="PROSITE" id="PS51206">
    <property type="entry name" value="SF3_HELICASE_1"/>
    <property type="match status" value="1"/>
</dbReference>
<dbReference type="Gene3D" id="3.40.50.300">
    <property type="entry name" value="P-loop containing nucleotide triphosphate hydrolases"/>
    <property type="match status" value="1"/>
</dbReference>
<feature type="domain" description="SF3 helicase" evidence="4">
    <location>
        <begin position="159"/>
        <end position="318"/>
    </location>
</feature>
<sequence length="433" mass="48410">MIVANVWTGTHWRADDRLDHMTRTRAYLRKRAEDLMIWAERKGKELIEADPKKGEQEAAKLKAWARDQGKTLRHKNTVAAIESLARSNPASVAAPDDFDGDRLLLGTPGGTVDLRTGELREAQREHMVTKQTTIAAANPGGVPQRWLQFMAEIFDGDQEIIGFMQRAAGYALTGMTTEHKLLFLYGTGRNGKSVFLNTLFDIWGDYARRAAAETFLNTMGDKHGTGIAGLQGARLVAGSELPKGKTWDEAVIKDLTGGDVMSGRFMRGDYFDFSPHLTLMIAGNNQPSFRGVDEAIRARVVLVPFLVTIPAERRDKDLPDKLKAEAPAILRWAIEGALEWQKRGLDVPASIVAASTEYMDDEDTLAQFLTDETAEDAHGFLTTTDLHQRFVYWCDRQGLHSWTARTLQKEMKGRGFQDHRKTHGRGFVGIKLR</sequence>
<dbReference type="SMART" id="SM00885">
    <property type="entry name" value="D5_N"/>
    <property type="match status" value="1"/>
</dbReference>
<dbReference type="Pfam" id="PF19263">
    <property type="entry name" value="DUF5906"/>
    <property type="match status" value="1"/>
</dbReference>
<dbReference type="InterPro" id="IPR027417">
    <property type="entry name" value="P-loop_NTPase"/>
</dbReference>
<evidence type="ECO:0000313" key="6">
    <source>
        <dbReference type="Proteomes" id="UP000244446"/>
    </source>
</evidence>
<keyword evidence="1" id="KW-0547">Nucleotide-binding</keyword>
<keyword evidence="2" id="KW-0378">Hydrolase</keyword>
<proteinExistence type="predicted"/>
<comment type="caution">
    <text evidence="5">The sequence shown here is derived from an EMBL/GenBank/DDBJ whole genome shotgun (WGS) entry which is preliminary data.</text>
</comment>
<dbReference type="AlphaFoldDB" id="A0A2T7GAW0"/>
<dbReference type="InterPro" id="IPR051620">
    <property type="entry name" value="ORF904-like_C"/>
</dbReference>
<dbReference type="InterPro" id="IPR006500">
    <property type="entry name" value="Helicase_put_C_phage/plasmid"/>
</dbReference>
<dbReference type="PANTHER" id="PTHR35372">
    <property type="entry name" value="ATP BINDING PROTEIN-RELATED"/>
    <property type="match status" value="1"/>
</dbReference>
<evidence type="ECO:0000259" key="4">
    <source>
        <dbReference type="PROSITE" id="PS51206"/>
    </source>
</evidence>
<keyword evidence="6" id="KW-1185">Reference proteome</keyword>
<dbReference type="GO" id="GO:0005524">
    <property type="term" value="F:ATP binding"/>
    <property type="evidence" value="ECO:0007669"/>
    <property type="project" value="UniProtKB-KW"/>
</dbReference>
<dbReference type="Proteomes" id="UP000244446">
    <property type="component" value="Unassembled WGS sequence"/>
</dbReference>
<dbReference type="GO" id="GO:0016787">
    <property type="term" value="F:hydrolase activity"/>
    <property type="evidence" value="ECO:0007669"/>
    <property type="project" value="UniProtKB-KW"/>
</dbReference>
<evidence type="ECO:0000256" key="3">
    <source>
        <dbReference type="ARBA" id="ARBA00022840"/>
    </source>
</evidence>
<dbReference type="InterPro" id="IPR014015">
    <property type="entry name" value="Helicase_SF3_DNA-vir"/>
</dbReference>
<protein>
    <recommendedName>
        <fullName evidence="4">SF3 helicase domain-containing protein</fullName>
    </recommendedName>
</protein>
<keyword evidence="3" id="KW-0067">ATP-binding</keyword>
<dbReference type="InterPro" id="IPR014818">
    <property type="entry name" value="Phage/plasmid_primase_P4_C"/>
</dbReference>
<evidence type="ECO:0000256" key="2">
    <source>
        <dbReference type="ARBA" id="ARBA00022801"/>
    </source>
</evidence>
<dbReference type="EMBL" id="QCYH01000001">
    <property type="protein sequence ID" value="PVA11543.1"/>
    <property type="molecule type" value="Genomic_DNA"/>
</dbReference>
<organism evidence="5 6">
    <name type="scientific">Pelagivirga sediminicola</name>
    <dbReference type="NCBI Taxonomy" id="2170575"/>
    <lineage>
        <taxon>Bacteria</taxon>
        <taxon>Pseudomonadati</taxon>
        <taxon>Pseudomonadota</taxon>
        <taxon>Alphaproteobacteria</taxon>
        <taxon>Rhodobacterales</taxon>
        <taxon>Paracoccaceae</taxon>
        <taxon>Pelagivirga</taxon>
    </lineage>
</organism>
<dbReference type="PANTHER" id="PTHR35372:SF2">
    <property type="entry name" value="SF3 HELICASE DOMAIN-CONTAINING PROTEIN"/>
    <property type="match status" value="1"/>
</dbReference>
<accession>A0A2T7GAW0</accession>
<dbReference type="NCBIfam" id="TIGR01613">
    <property type="entry name" value="primase_Cterm"/>
    <property type="match status" value="1"/>
</dbReference>
<gene>
    <name evidence="5" type="ORF">DC366_00805</name>
</gene>
<dbReference type="OrthoDB" id="9763644at2"/>
<dbReference type="InterPro" id="IPR045455">
    <property type="entry name" value="NrS-1_pol-like_helicase"/>
</dbReference>
<dbReference type="Pfam" id="PF08706">
    <property type="entry name" value="D5_N"/>
    <property type="match status" value="1"/>
</dbReference>
<evidence type="ECO:0000313" key="5">
    <source>
        <dbReference type="EMBL" id="PVA11543.1"/>
    </source>
</evidence>